<accession>A0AC35GVT8</accession>
<sequence>MHPSYNPATSNIREYPSNVIKYIKQNAAPEQLLNLMQCSERFVIPYLPVQNLIIDKEEEDGWRIRKLDNSLIQGINCDEVPNNLWITTRIYLHGFPNLLPQILPKIAVIQLEQLSFFRQATSCDDLVKLLSHGNVIIIKLWSSPVKYGDGDLVPLDEMLEICSKYSLHFLLNRQICFDTYFLDHDLEDDFIEELQHLNGITLENGLTENPPNMFYYRGIPQETLAALDNLYSEYLELLNNE</sequence>
<name>A0AC35GVT8_9BILA</name>
<dbReference type="Proteomes" id="UP000887580">
    <property type="component" value="Unplaced"/>
</dbReference>
<evidence type="ECO:0000313" key="2">
    <source>
        <dbReference type="WBParaSite" id="PS1159_v2.g9227.t2"/>
    </source>
</evidence>
<evidence type="ECO:0000313" key="1">
    <source>
        <dbReference type="Proteomes" id="UP000887580"/>
    </source>
</evidence>
<organism evidence="1 2">
    <name type="scientific">Panagrolaimus sp. PS1159</name>
    <dbReference type="NCBI Taxonomy" id="55785"/>
    <lineage>
        <taxon>Eukaryota</taxon>
        <taxon>Metazoa</taxon>
        <taxon>Ecdysozoa</taxon>
        <taxon>Nematoda</taxon>
        <taxon>Chromadorea</taxon>
        <taxon>Rhabditida</taxon>
        <taxon>Tylenchina</taxon>
        <taxon>Panagrolaimomorpha</taxon>
        <taxon>Panagrolaimoidea</taxon>
        <taxon>Panagrolaimidae</taxon>
        <taxon>Panagrolaimus</taxon>
    </lineage>
</organism>
<protein>
    <submittedName>
        <fullName evidence="2">Uncharacterized protein</fullName>
    </submittedName>
</protein>
<reference evidence="2" key="1">
    <citation type="submission" date="2022-11" db="UniProtKB">
        <authorList>
            <consortium name="WormBaseParasite"/>
        </authorList>
    </citation>
    <scope>IDENTIFICATION</scope>
</reference>
<dbReference type="WBParaSite" id="PS1159_v2.g9227.t2">
    <property type="protein sequence ID" value="PS1159_v2.g9227.t2"/>
    <property type="gene ID" value="PS1159_v2.g9227"/>
</dbReference>
<proteinExistence type="predicted"/>